<proteinExistence type="predicted"/>
<gene>
    <name evidence="1" type="ORF">EGI31_00265</name>
</gene>
<dbReference type="Pfam" id="PF07308">
    <property type="entry name" value="DUF1456"/>
    <property type="match status" value="2"/>
</dbReference>
<sequence length="152" mass="17889">MKNNDILRRLRYTFNFGDDKMIEIFAKGGMVTSRADVSDYLKKEEEESHKPLNDRLFAIFLNGFITNFRGAKEGPSPEPEKQLNNNIIFRKLKIALNFKDEDIIGIYDLVGMRISKHELSAFFRNPSQPQYRECKDQFLRNFLDGLQAKYRK</sequence>
<protein>
    <submittedName>
        <fullName evidence="1">DUF1456 family protein</fullName>
    </submittedName>
</protein>
<dbReference type="PANTHER" id="PTHR37805:SF1">
    <property type="entry name" value="CYTOPLASMIC PROTEIN"/>
    <property type="match status" value="1"/>
</dbReference>
<dbReference type="PANTHER" id="PTHR37805">
    <property type="entry name" value="CYTOPLASMIC PROTEIN-RELATED"/>
    <property type="match status" value="1"/>
</dbReference>
<name>A0AAE3GY50_9BACT</name>
<keyword evidence="2" id="KW-1185">Reference proteome</keyword>
<dbReference type="RefSeq" id="WP_255035101.1">
    <property type="nucleotide sequence ID" value="NZ_RJUF01000001.1"/>
</dbReference>
<evidence type="ECO:0000313" key="1">
    <source>
        <dbReference type="EMBL" id="MCP9761368.1"/>
    </source>
</evidence>
<reference evidence="1 2" key="1">
    <citation type="submission" date="2018-11" db="EMBL/GenBank/DDBJ databases">
        <title>Novel bacteria species description.</title>
        <authorList>
            <person name="Han J.-H."/>
        </authorList>
    </citation>
    <scope>NUCLEOTIDE SEQUENCE [LARGE SCALE GENOMIC DNA]</scope>
    <source>
        <strain evidence="1 2">KCTC23259</strain>
    </source>
</reference>
<comment type="caution">
    <text evidence="1">The sequence shown here is derived from an EMBL/GenBank/DDBJ whole genome shotgun (WGS) entry which is preliminary data.</text>
</comment>
<dbReference type="Proteomes" id="UP001204144">
    <property type="component" value="Unassembled WGS sequence"/>
</dbReference>
<evidence type="ECO:0000313" key="2">
    <source>
        <dbReference type="Proteomes" id="UP001204144"/>
    </source>
</evidence>
<accession>A0AAE3GY50</accession>
<dbReference type="InterPro" id="IPR009921">
    <property type="entry name" value="YehS-like"/>
</dbReference>
<organism evidence="1 2">
    <name type="scientific">Lacihabitans soyangensis</name>
    <dbReference type="NCBI Taxonomy" id="869394"/>
    <lineage>
        <taxon>Bacteria</taxon>
        <taxon>Pseudomonadati</taxon>
        <taxon>Bacteroidota</taxon>
        <taxon>Cytophagia</taxon>
        <taxon>Cytophagales</taxon>
        <taxon>Leadbetterellaceae</taxon>
        <taxon>Lacihabitans</taxon>
    </lineage>
</organism>
<dbReference type="AlphaFoldDB" id="A0AAE3GY50"/>
<dbReference type="EMBL" id="RJUF01000001">
    <property type="protein sequence ID" value="MCP9761368.1"/>
    <property type="molecule type" value="Genomic_DNA"/>
</dbReference>